<dbReference type="NCBIfam" id="TIGR00464">
    <property type="entry name" value="gltX_bact"/>
    <property type="match status" value="1"/>
</dbReference>
<dbReference type="PANTHER" id="PTHR43311">
    <property type="entry name" value="GLUTAMATE--TRNA LIGASE"/>
    <property type="match status" value="1"/>
</dbReference>
<dbReference type="InterPro" id="IPR033910">
    <property type="entry name" value="GluRS_core"/>
</dbReference>
<reference evidence="12" key="1">
    <citation type="submission" date="2004-12" db="EMBL/GenBank/DDBJ databases">
        <title>The genome sequence of Borrelia hermsii and Borrelia turicatae: comparative analysis of two agents of endemic N. America relapsing fever.</title>
        <authorList>
            <person name="Porcella S.F."/>
            <person name="Raffel S.J."/>
            <person name="Schrumpf M.E."/>
            <person name="Montgomery B."/>
            <person name="Smith T."/>
            <person name="Schwan T.G."/>
        </authorList>
    </citation>
    <scope>NUCLEOTIDE SEQUENCE [LARGE SCALE GENOMIC DNA]</scope>
    <source>
        <strain evidence="12">91E135</strain>
    </source>
</reference>
<dbReference type="Gene3D" id="1.10.10.350">
    <property type="match status" value="1"/>
</dbReference>
<keyword evidence="2 8" id="KW-0963">Cytoplasm</keyword>
<dbReference type="InterPro" id="IPR020058">
    <property type="entry name" value="Glu/Gln-tRNA-synth_Ib_cat-dom"/>
</dbReference>
<dbReference type="PRINTS" id="PR00987">
    <property type="entry name" value="TRNASYNTHGLU"/>
</dbReference>
<evidence type="ECO:0000256" key="2">
    <source>
        <dbReference type="ARBA" id="ARBA00022490"/>
    </source>
</evidence>
<comment type="subunit">
    <text evidence="8">Monomer.</text>
</comment>
<proteinExistence type="inferred from homology"/>
<feature type="short sequence motif" description="'KMSKS' region" evidence="8">
    <location>
        <begin position="266"/>
        <end position="270"/>
    </location>
</feature>
<gene>
    <name evidence="8" type="primary">gltX</name>
    <name evidence="11" type="ordered locus">BT0372</name>
</gene>
<comment type="caution">
    <text evidence="8">Lacks conserved residue(s) required for the propagation of feature annotation.</text>
</comment>
<evidence type="ECO:0000256" key="3">
    <source>
        <dbReference type="ARBA" id="ARBA00022598"/>
    </source>
</evidence>
<dbReference type="InterPro" id="IPR045462">
    <property type="entry name" value="aa-tRNA-synth_I_cd-bd"/>
</dbReference>
<evidence type="ECO:0000256" key="6">
    <source>
        <dbReference type="ARBA" id="ARBA00022917"/>
    </source>
</evidence>
<dbReference type="SUPFAM" id="SSF52374">
    <property type="entry name" value="Nucleotidylyl transferase"/>
    <property type="match status" value="1"/>
</dbReference>
<dbReference type="CDD" id="cd00808">
    <property type="entry name" value="GluRS_core"/>
    <property type="match status" value="1"/>
</dbReference>
<dbReference type="KEGG" id="btu:BT0372"/>
<dbReference type="EC" id="6.1.1.17" evidence="8"/>
<evidence type="ECO:0000256" key="7">
    <source>
        <dbReference type="ARBA" id="ARBA00023146"/>
    </source>
</evidence>
<dbReference type="RefSeq" id="WP_011772322.1">
    <property type="nucleotide sequence ID" value="NC_008710.1"/>
</dbReference>
<keyword evidence="3 8" id="KW-0436">Ligase</keyword>
<dbReference type="HAMAP" id="MF_00022">
    <property type="entry name" value="Glu_tRNA_synth_type1"/>
    <property type="match status" value="1"/>
</dbReference>
<keyword evidence="5 8" id="KW-0067">ATP-binding</keyword>
<keyword evidence="4 8" id="KW-0547">Nucleotide-binding</keyword>
<evidence type="ECO:0000259" key="9">
    <source>
        <dbReference type="Pfam" id="PF00749"/>
    </source>
</evidence>
<organism evidence="11 12">
    <name type="scientific">Borrelia turicatae (strain 91E135)</name>
    <dbReference type="NCBI Taxonomy" id="314724"/>
    <lineage>
        <taxon>Bacteria</taxon>
        <taxon>Pseudomonadati</taxon>
        <taxon>Spirochaetota</taxon>
        <taxon>Spirochaetia</taxon>
        <taxon>Spirochaetales</taxon>
        <taxon>Borreliaceae</taxon>
        <taxon>Borrelia</taxon>
    </lineage>
</organism>
<dbReference type="GO" id="GO:0006424">
    <property type="term" value="P:glutamyl-tRNA aminoacylation"/>
    <property type="evidence" value="ECO:0007669"/>
    <property type="project" value="UniProtKB-UniRule"/>
</dbReference>
<protein>
    <recommendedName>
        <fullName evidence="8">Glutamate--tRNA ligase</fullName>
        <ecNumber evidence="8">6.1.1.17</ecNumber>
    </recommendedName>
    <alternativeName>
        <fullName evidence="8">Glutamyl-tRNA synthetase</fullName>
        <shortName evidence="8">GluRS</shortName>
    </alternativeName>
</protein>
<dbReference type="AlphaFoldDB" id="A0ABF7PVC0"/>
<keyword evidence="7 8" id="KW-0030">Aminoacyl-tRNA synthetase</keyword>
<dbReference type="Proteomes" id="UP000001205">
    <property type="component" value="Chromosome"/>
</dbReference>
<dbReference type="GO" id="GO:0005737">
    <property type="term" value="C:cytoplasm"/>
    <property type="evidence" value="ECO:0007669"/>
    <property type="project" value="UniProtKB-SubCell"/>
</dbReference>
<comment type="subcellular location">
    <subcellularLocation>
        <location evidence="8">Cytoplasm</location>
    </subcellularLocation>
</comment>
<dbReference type="PANTHER" id="PTHR43311:SF2">
    <property type="entry name" value="GLUTAMATE--TRNA LIGASE, MITOCHONDRIAL-RELATED"/>
    <property type="match status" value="1"/>
</dbReference>
<dbReference type="Gene3D" id="1.10.8.70">
    <property type="entry name" value="Glutamate-tRNA synthetase, class I, anticodon-binding domain 1"/>
    <property type="match status" value="1"/>
</dbReference>
<dbReference type="InterPro" id="IPR049940">
    <property type="entry name" value="GluQ/Sye"/>
</dbReference>
<evidence type="ECO:0000256" key="1">
    <source>
        <dbReference type="ARBA" id="ARBA00007894"/>
    </source>
</evidence>
<dbReference type="InterPro" id="IPR020751">
    <property type="entry name" value="aa-tRNA-synth_I_codon-bd_sub2"/>
</dbReference>
<feature type="domain" description="Glutamyl/glutaminyl-tRNA synthetase class Ib catalytic" evidence="9">
    <location>
        <begin position="18"/>
        <end position="334"/>
    </location>
</feature>
<dbReference type="InterPro" id="IPR000924">
    <property type="entry name" value="Glu/Gln-tRNA-synth"/>
</dbReference>
<dbReference type="FunFam" id="3.40.50.620:FF:000045">
    <property type="entry name" value="Glutamate--tRNA ligase, mitochondrial"/>
    <property type="match status" value="1"/>
</dbReference>
<feature type="short sequence motif" description="'HIGH' region" evidence="8">
    <location>
        <begin position="24"/>
        <end position="34"/>
    </location>
</feature>
<dbReference type="GO" id="GO:0005524">
    <property type="term" value="F:ATP binding"/>
    <property type="evidence" value="ECO:0007669"/>
    <property type="project" value="UniProtKB-UniRule"/>
</dbReference>
<dbReference type="Pfam" id="PF00749">
    <property type="entry name" value="tRNA-synt_1c"/>
    <property type="match status" value="1"/>
</dbReference>
<dbReference type="InterPro" id="IPR004527">
    <property type="entry name" value="Glu-tRNA-ligase_bac/mito"/>
</dbReference>
<evidence type="ECO:0000256" key="5">
    <source>
        <dbReference type="ARBA" id="ARBA00022840"/>
    </source>
</evidence>
<dbReference type="InterPro" id="IPR014729">
    <property type="entry name" value="Rossmann-like_a/b/a_fold"/>
</dbReference>
<comment type="similarity">
    <text evidence="1 8">Belongs to the class-I aminoacyl-tRNA synthetase family. Glutamate--tRNA ligase type 1 subfamily.</text>
</comment>
<feature type="domain" description="Aminoacyl-tRNA synthetase class I anticodon-binding" evidence="10">
    <location>
        <begin position="348"/>
        <end position="497"/>
    </location>
</feature>
<name>A0ABF7PVC0_BORT9</name>
<dbReference type="GO" id="GO:0004818">
    <property type="term" value="F:glutamate-tRNA ligase activity"/>
    <property type="evidence" value="ECO:0007669"/>
    <property type="project" value="UniProtKB-UniRule"/>
</dbReference>
<dbReference type="Pfam" id="PF19269">
    <property type="entry name" value="Anticodon_2"/>
    <property type="match status" value="1"/>
</dbReference>
<dbReference type="Gene3D" id="3.40.50.620">
    <property type="entry name" value="HUPs"/>
    <property type="match status" value="1"/>
</dbReference>
<evidence type="ECO:0000313" key="12">
    <source>
        <dbReference type="Proteomes" id="UP000001205"/>
    </source>
</evidence>
<sequence>MIFQKRISFTKRGYVVNIRVRYAPSPTGLQHIGGIRTALFNYFFAKSCGGKFLLRIEDTDQTRYFKEAEEDLYQSLEWLGIDFDEGPTCGGPYAPYVQSQRTEIYQKYAKQLVELGSAYYCYCTPERLERIRKIQTVNKMAPGYDRHCRNLSESEVRDVLSLGITPVIRFKIPLDGETCFNDILLDKITWANKDISPDPVLLKSDGLPTYHLANVIDDHLMEVSHVLRAQEWISSGPLHVLLYSAFGWNPPIYCHLPMVMGSDGQKLSKRHGATALKQFIDDGYLPEAIINYITLLGWSYDDKSEFFTKDELRRLFSIERVNKSPAVFDYNKLDFFNSHYIREKGNNELAKLIIPFLQKAGYIKEDINSFDEQKLILLVSLIKPRIRKLSESVTMLKFFYEDIKTWNLDEFLGKEKTAGDICLLLEKIKPLLEGFETRILSENEKIFYNFAKENNLKIGEVLLPIRIAVLGSKVSPPLFDSLQLLGKTKVFNRINQAQQFLRRHECK</sequence>
<dbReference type="EMBL" id="CP000049">
    <property type="protein sequence ID" value="AAX17703.1"/>
    <property type="molecule type" value="Genomic_DNA"/>
</dbReference>
<feature type="binding site" evidence="8">
    <location>
        <position position="269"/>
    </location>
    <ligand>
        <name>ATP</name>
        <dbReference type="ChEBI" id="CHEBI:30616"/>
    </ligand>
</feature>
<evidence type="ECO:0000256" key="8">
    <source>
        <dbReference type="HAMAP-Rule" id="MF_00022"/>
    </source>
</evidence>
<keyword evidence="6 8" id="KW-0648">Protein biosynthesis</keyword>
<comment type="catalytic activity">
    <reaction evidence="8">
        <text>tRNA(Glu) + L-glutamate + ATP = L-glutamyl-tRNA(Glu) + AMP + diphosphate</text>
        <dbReference type="Rhea" id="RHEA:23540"/>
        <dbReference type="Rhea" id="RHEA-COMP:9663"/>
        <dbReference type="Rhea" id="RHEA-COMP:9680"/>
        <dbReference type="ChEBI" id="CHEBI:29985"/>
        <dbReference type="ChEBI" id="CHEBI:30616"/>
        <dbReference type="ChEBI" id="CHEBI:33019"/>
        <dbReference type="ChEBI" id="CHEBI:78442"/>
        <dbReference type="ChEBI" id="CHEBI:78520"/>
        <dbReference type="ChEBI" id="CHEBI:456215"/>
        <dbReference type="EC" id="6.1.1.17"/>
    </reaction>
</comment>
<comment type="function">
    <text evidence="8">Catalyzes the attachment of glutamate to tRNA(Glu) in a two-step reaction: glutamate is first activated by ATP to form Glu-AMP and then transferred to the acceptor end of tRNA(Glu).</text>
</comment>
<dbReference type="InterPro" id="IPR008925">
    <property type="entry name" value="aa_tRNA-synth_I_cd-bd_sf"/>
</dbReference>
<keyword evidence="12" id="KW-1185">Reference proteome</keyword>
<evidence type="ECO:0000256" key="4">
    <source>
        <dbReference type="ARBA" id="ARBA00022741"/>
    </source>
</evidence>
<dbReference type="SUPFAM" id="SSF48163">
    <property type="entry name" value="An anticodon-binding domain of class I aminoacyl-tRNA synthetases"/>
    <property type="match status" value="1"/>
</dbReference>
<evidence type="ECO:0000313" key="11">
    <source>
        <dbReference type="EMBL" id="AAX17703.1"/>
    </source>
</evidence>
<evidence type="ECO:0000259" key="10">
    <source>
        <dbReference type="Pfam" id="PF19269"/>
    </source>
</evidence>
<dbReference type="InterPro" id="IPR020752">
    <property type="entry name" value="Glu-tRNA-synth_I_codon-bd_sub1"/>
</dbReference>
<accession>A0ABF7PVC0</accession>